<dbReference type="AlphaFoldDB" id="A0A8C1YEC3"/>
<protein>
    <recommendedName>
        <fullName evidence="5">LIM zinc-binding domain-containing protein</fullName>
    </recommendedName>
</protein>
<evidence type="ECO:0000256" key="4">
    <source>
        <dbReference type="PROSITE-ProRule" id="PRU00125"/>
    </source>
</evidence>
<dbReference type="SUPFAM" id="SSF57716">
    <property type="entry name" value="Glucocorticoid receptor-like (DNA-binding domain)"/>
    <property type="match status" value="2"/>
</dbReference>
<evidence type="ECO:0000313" key="7">
    <source>
        <dbReference type="Proteomes" id="UP000694427"/>
    </source>
</evidence>
<keyword evidence="1 4" id="KW-0479">Metal-binding</keyword>
<dbReference type="SMART" id="SM00132">
    <property type="entry name" value="LIM"/>
    <property type="match status" value="1"/>
</dbReference>
<dbReference type="Proteomes" id="UP000694427">
    <property type="component" value="Unplaced"/>
</dbReference>
<reference evidence="6" key="2">
    <citation type="submission" date="2025-09" db="UniProtKB">
        <authorList>
            <consortium name="Ensembl"/>
        </authorList>
    </citation>
    <scope>IDENTIFICATION</scope>
</reference>
<dbReference type="PROSITE" id="PS50023">
    <property type="entry name" value="LIM_DOMAIN_2"/>
    <property type="match status" value="1"/>
</dbReference>
<proteinExistence type="predicted"/>
<evidence type="ECO:0000256" key="3">
    <source>
        <dbReference type="ARBA" id="ARBA00023038"/>
    </source>
</evidence>
<feature type="domain" description="LIM zinc-binding" evidence="5">
    <location>
        <begin position="32"/>
        <end position="92"/>
    </location>
</feature>
<keyword evidence="2 4" id="KW-0862">Zinc</keyword>
<organism evidence="6 7">
    <name type="scientific">Cyprinus carpio</name>
    <name type="common">Common carp</name>
    <dbReference type="NCBI Taxonomy" id="7962"/>
    <lineage>
        <taxon>Eukaryota</taxon>
        <taxon>Metazoa</taxon>
        <taxon>Chordata</taxon>
        <taxon>Craniata</taxon>
        <taxon>Vertebrata</taxon>
        <taxon>Euteleostomi</taxon>
        <taxon>Actinopterygii</taxon>
        <taxon>Neopterygii</taxon>
        <taxon>Teleostei</taxon>
        <taxon>Ostariophysi</taxon>
        <taxon>Cypriniformes</taxon>
        <taxon>Cyprinidae</taxon>
        <taxon>Cyprininae</taxon>
        <taxon>Cyprinus</taxon>
    </lineage>
</organism>
<evidence type="ECO:0000259" key="5">
    <source>
        <dbReference type="PROSITE" id="PS50023"/>
    </source>
</evidence>
<sequence length="138" mass="16382">MYIKFKWTNHAQMPPAHLHLFSFFLLQENLWKMCSACLMPVYPMEKMVADKLILHSNCFCCKHCNKKLSIHNYSAIYGELYCASHYHQLFKKKGNYDEGFGHRQHKDRWLAKTEEPEPTNKTHSCRSHLSRLFKTISS</sequence>
<dbReference type="Pfam" id="PF00412">
    <property type="entry name" value="LIM"/>
    <property type="match status" value="1"/>
</dbReference>
<dbReference type="PANTHER" id="PTHR24206">
    <property type="entry name" value="OS06G0237300 PROTEIN"/>
    <property type="match status" value="1"/>
</dbReference>
<keyword evidence="7" id="KW-1185">Reference proteome</keyword>
<evidence type="ECO:0000256" key="2">
    <source>
        <dbReference type="ARBA" id="ARBA00022833"/>
    </source>
</evidence>
<keyword evidence="3 4" id="KW-0440">LIM domain</keyword>
<dbReference type="GO" id="GO:0046872">
    <property type="term" value="F:metal ion binding"/>
    <property type="evidence" value="ECO:0007669"/>
    <property type="project" value="UniProtKB-KW"/>
</dbReference>
<dbReference type="Ensembl" id="ENSCCRT00010135324.1">
    <property type="protein sequence ID" value="ENSCCRP00010121859.1"/>
    <property type="gene ID" value="ENSCCRG00010053187.1"/>
</dbReference>
<evidence type="ECO:0000313" key="6">
    <source>
        <dbReference type="Ensembl" id="ENSCCRP00010121859.1"/>
    </source>
</evidence>
<name>A0A8C1YEC3_CYPCA</name>
<accession>A0A8C1YEC3</accession>
<reference evidence="6" key="1">
    <citation type="submission" date="2025-08" db="UniProtKB">
        <authorList>
            <consortium name="Ensembl"/>
        </authorList>
    </citation>
    <scope>IDENTIFICATION</scope>
</reference>
<evidence type="ECO:0000256" key="1">
    <source>
        <dbReference type="ARBA" id="ARBA00022723"/>
    </source>
</evidence>
<dbReference type="Gene3D" id="2.10.110.10">
    <property type="entry name" value="Cysteine Rich Protein"/>
    <property type="match status" value="1"/>
</dbReference>
<dbReference type="InterPro" id="IPR001781">
    <property type="entry name" value="Znf_LIM"/>
</dbReference>